<evidence type="ECO:0000313" key="9">
    <source>
        <dbReference type="Proteomes" id="UP000279911"/>
    </source>
</evidence>
<dbReference type="PROSITE" id="PS01095">
    <property type="entry name" value="GH18_1"/>
    <property type="match status" value="1"/>
</dbReference>
<comment type="similarity">
    <text evidence="6">Belongs to the glycosyl hydrolase 18 family.</text>
</comment>
<feature type="domain" description="GH18" evidence="7">
    <location>
        <begin position="61"/>
        <end position="373"/>
    </location>
</feature>
<keyword evidence="3 5" id="KW-0378">Hydrolase</keyword>
<dbReference type="InterPro" id="IPR017853">
    <property type="entry name" value="GH"/>
</dbReference>
<gene>
    <name evidence="8" type="ORF">EJA10_14775</name>
</gene>
<evidence type="ECO:0000256" key="2">
    <source>
        <dbReference type="ARBA" id="ARBA00012729"/>
    </source>
</evidence>
<dbReference type="EMBL" id="RSFW01000017">
    <property type="protein sequence ID" value="RSD26091.1"/>
    <property type="molecule type" value="Genomic_DNA"/>
</dbReference>
<evidence type="ECO:0000256" key="6">
    <source>
        <dbReference type="RuleBase" id="RU004453"/>
    </source>
</evidence>
<dbReference type="RefSeq" id="WP_125480792.1">
    <property type="nucleotide sequence ID" value="NZ_RSFW01000017.1"/>
</dbReference>
<dbReference type="GO" id="GO:0005576">
    <property type="term" value="C:extracellular region"/>
    <property type="evidence" value="ECO:0007669"/>
    <property type="project" value="TreeGrafter"/>
</dbReference>
<name>A0A3R9EAU5_9BACI</name>
<dbReference type="GO" id="GO:0006032">
    <property type="term" value="P:chitin catabolic process"/>
    <property type="evidence" value="ECO:0007669"/>
    <property type="project" value="TreeGrafter"/>
</dbReference>
<dbReference type="InterPro" id="IPR011583">
    <property type="entry name" value="Chitinase_II/V-like_cat"/>
</dbReference>
<organism evidence="8 9">
    <name type="scientific">Mesobacillus subterraneus</name>
    <dbReference type="NCBI Taxonomy" id="285983"/>
    <lineage>
        <taxon>Bacteria</taxon>
        <taxon>Bacillati</taxon>
        <taxon>Bacillota</taxon>
        <taxon>Bacilli</taxon>
        <taxon>Bacillales</taxon>
        <taxon>Bacillaceae</taxon>
        <taxon>Mesobacillus</taxon>
    </lineage>
</organism>
<comment type="catalytic activity">
    <reaction evidence="1">
        <text>Random endo-hydrolysis of N-acetyl-beta-D-glucosaminide (1-&gt;4)-beta-linkages in chitin and chitodextrins.</text>
        <dbReference type="EC" id="3.2.1.14"/>
    </reaction>
</comment>
<evidence type="ECO:0000256" key="4">
    <source>
        <dbReference type="ARBA" id="ARBA00023295"/>
    </source>
</evidence>
<dbReference type="AlphaFoldDB" id="A0A3R9EAU5"/>
<evidence type="ECO:0000313" key="8">
    <source>
        <dbReference type="EMBL" id="RSD26091.1"/>
    </source>
</evidence>
<accession>A0A3R9EAU5</accession>
<dbReference type="GO" id="GO:0005975">
    <property type="term" value="P:carbohydrate metabolic process"/>
    <property type="evidence" value="ECO:0007669"/>
    <property type="project" value="InterPro"/>
</dbReference>
<dbReference type="InterPro" id="IPR050314">
    <property type="entry name" value="Glycosyl_Hydrlase_18"/>
</dbReference>
<protein>
    <recommendedName>
        <fullName evidence="2">chitinase</fullName>
        <ecNumber evidence="2">3.2.1.14</ecNumber>
    </recommendedName>
</protein>
<dbReference type="InterPro" id="IPR001223">
    <property type="entry name" value="Glyco_hydro18_cat"/>
</dbReference>
<comment type="caution">
    <text evidence="8">The sequence shown here is derived from an EMBL/GenBank/DDBJ whole genome shotgun (WGS) entry which is preliminary data.</text>
</comment>
<dbReference type="GO" id="GO:0008843">
    <property type="term" value="F:endochitinase activity"/>
    <property type="evidence" value="ECO:0007669"/>
    <property type="project" value="UniProtKB-EC"/>
</dbReference>
<dbReference type="SUPFAM" id="SSF51445">
    <property type="entry name" value="(Trans)glycosidases"/>
    <property type="match status" value="1"/>
</dbReference>
<evidence type="ECO:0000256" key="1">
    <source>
        <dbReference type="ARBA" id="ARBA00000822"/>
    </source>
</evidence>
<dbReference type="Pfam" id="PF00704">
    <property type="entry name" value="Glyco_hydro_18"/>
    <property type="match status" value="1"/>
</dbReference>
<dbReference type="OrthoDB" id="9775889at2"/>
<dbReference type="EC" id="3.2.1.14" evidence="2"/>
<dbReference type="Gene3D" id="3.40.5.30">
    <property type="entry name" value="(Trans)glycosidases - domain 2"/>
    <property type="match status" value="1"/>
</dbReference>
<dbReference type="PANTHER" id="PTHR11177">
    <property type="entry name" value="CHITINASE"/>
    <property type="match status" value="1"/>
</dbReference>
<keyword evidence="4 5" id="KW-0326">Glycosidase</keyword>
<proteinExistence type="inferred from homology"/>
<dbReference type="PANTHER" id="PTHR11177:SF317">
    <property type="entry name" value="CHITINASE 12-RELATED"/>
    <property type="match status" value="1"/>
</dbReference>
<dbReference type="GO" id="GO:0008061">
    <property type="term" value="F:chitin binding"/>
    <property type="evidence" value="ECO:0007669"/>
    <property type="project" value="InterPro"/>
</dbReference>
<dbReference type="InterPro" id="IPR001579">
    <property type="entry name" value="Glyco_hydro_18_chit_AS"/>
</dbReference>
<dbReference type="Gene3D" id="3.20.20.80">
    <property type="entry name" value="Glycosidases"/>
    <property type="match status" value="1"/>
</dbReference>
<dbReference type="SMART" id="SM00636">
    <property type="entry name" value="Glyco_18"/>
    <property type="match status" value="1"/>
</dbReference>
<evidence type="ECO:0000256" key="5">
    <source>
        <dbReference type="RuleBase" id="RU000489"/>
    </source>
</evidence>
<dbReference type="Proteomes" id="UP000279911">
    <property type="component" value="Unassembled WGS sequence"/>
</dbReference>
<sequence>MNKRMLLLMVLFLTFIGGFISGIQYTNIQKPKNIPGSSFASYSLKNPEAKLEPQRQEQDSKVLIGYVQDFRNPQEIDYKSLTHVIFSFAHPTAEGGLLLNGDQAVKNLRTIVTLAHKNNTKAILAIGGWFHINGGESYEYFKTAISKPDSRKRLVQELASLTDQEKLDGIDIDFEHPRSKEDAKFLTAFAQELSEKLKPKGKELSIAVNAKVHSVTGTEIHSVVFDPGMFKYFDHVNVMAYDGHWDGDYNAANLSPYSYSENIAAYWTSLFDQHGFPRSKLTLGVPLYAQPEDPAIKQISYDALMKTNPEHAKKDQAKLNGTTYHYNGHSTLKKKTELANVYQLGGLMLWEAGLDAKGGNSAAALIASELKNKSDPRYYTRNEH</sequence>
<evidence type="ECO:0000259" key="7">
    <source>
        <dbReference type="PROSITE" id="PS51910"/>
    </source>
</evidence>
<dbReference type="PROSITE" id="PS51910">
    <property type="entry name" value="GH18_2"/>
    <property type="match status" value="1"/>
</dbReference>
<evidence type="ECO:0000256" key="3">
    <source>
        <dbReference type="ARBA" id="ARBA00022801"/>
    </source>
</evidence>
<reference evidence="9" key="1">
    <citation type="submission" date="2018-12" db="EMBL/GenBank/DDBJ databases">
        <title>Bacillus chawlae sp. nov., Bacillus glennii sp. nov., and Bacillus saganii sp. nov. Isolated from the Vehicle Assembly Building at Kennedy Space Center where the Viking Spacecraft were Assembled.</title>
        <authorList>
            <person name="Seuylemezian A."/>
            <person name="Vaishampayan P."/>
        </authorList>
    </citation>
    <scope>NUCLEOTIDE SEQUENCE [LARGE SCALE GENOMIC DNA]</scope>
    <source>
        <strain evidence="9">DSM 13966</strain>
    </source>
</reference>